<dbReference type="AlphaFoldDB" id="A0AAD7HXK2"/>
<keyword evidence="4" id="KW-1185">Reference proteome</keyword>
<feature type="compositionally biased region" description="Low complexity" evidence="1">
    <location>
        <begin position="268"/>
        <end position="281"/>
    </location>
</feature>
<comment type="caution">
    <text evidence="3">The sequence shown here is derived from an EMBL/GenBank/DDBJ whole genome shotgun (WGS) entry which is preliminary data.</text>
</comment>
<feature type="region of interest" description="Disordered" evidence="1">
    <location>
        <begin position="391"/>
        <end position="506"/>
    </location>
</feature>
<feature type="domain" description="Ams2/SPT21 N-terminal" evidence="2">
    <location>
        <begin position="8"/>
        <end position="94"/>
    </location>
</feature>
<feature type="compositionally biased region" description="Basic and acidic residues" evidence="1">
    <location>
        <begin position="433"/>
        <end position="443"/>
    </location>
</feature>
<reference evidence="3" key="1">
    <citation type="submission" date="2023-03" db="EMBL/GenBank/DDBJ databases">
        <title>Massive genome expansion in bonnet fungi (Mycena s.s.) driven by repeated elements and novel gene families across ecological guilds.</title>
        <authorList>
            <consortium name="Lawrence Berkeley National Laboratory"/>
            <person name="Harder C.B."/>
            <person name="Miyauchi S."/>
            <person name="Viragh M."/>
            <person name="Kuo A."/>
            <person name="Thoen E."/>
            <person name="Andreopoulos B."/>
            <person name="Lu D."/>
            <person name="Skrede I."/>
            <person name="Drula E."/>
            <person name="Henrissat B."/>
            <person name="Morin E."/>
            <person name="Kohler A."/>
            <person name="Barry K."/>
            <person name="LaButti K."/>
            <person name="Morin E."/>
            <person name="Salamov A."/>
            <person name="Lipzen A."/>
            <person name="Mereny Z."/>
            <person name="Hegedus B."/>
            <person name="Baldrian P."/>
            <person name="Stursova M."/>
            <person name="Weitz H."/>
            <person name="Taylor A."/>
            <person name="Grigoriev I.V."/>
            <person name="Nagy L.G."/>
            <person name="Martin F."/>
            <person name="Kauserud H."/>
        </authorList>
    </citation>
    <scope>NUCLEOTIDE SEQUENCE</scope>
    <source>
        <strain evidence="3">CBHHK188m</strain>
    </source>
</reference>
<feature type="compositionally biased region" description="Low complexity" evidence="1">
    <location>
        <begin position="625"/>
        <end position="653"/>
    </location>
</feature>
<dbReference type="PANTHER" id="PTHR39147">
    <property type="entry name" value="PROTEIN SPT21"/>
    <property type="match status" value="1"/>
</dbReference>
<feature type="compositionally biased region" description="Polar residues" evidence="1">
    <location>
        <begin position="548"/>
        <end position="559"/>
    </location>
</feature>
<feature type="compositionally biased region" description="Acidic residues" evidence="1">
    <location>
        <begin position="720"/>
        <end position="739"/>
    </location>
</feature>
<feature type="compositionally biased region" description="Polar residues" evidence="1">
    <location>
        <begin position="470"/>
        <end position="485"/>
    </location>
</feature>
<feature type="compositionally biased region" description="Basic and acidic residues" evidence="1">
    <location>
        <begin position="452"/>
        <end position="468"/>
    </location>
</feature>
<organism evidence="3 4">
    <name type="scientific">Mycena maculata</name>
    <dbReference type="NCBI Taxonomy" id="230809"/>
    <lineage>
        <taxon>Eukaryota</taxon>
        <taxon>Fungi</taxon>
        <taxon>Dikarya</taxon>
        <taxon>Basidiomycota</taxon>
        <taxon>Agaricomycotina</taxon>
        <taxon>Agaricomycetes</taxon>
        <taxon>Agaricomycetidae</taxon>
        <taxon>Agaricales</taxon>
        <taxon>Marasmiineae</taxon>
        <taxon>Mycenaceae</taxon>
        <taxon>Mycena</taxon>
    </lineage>
</organism>
<feature type="region of interest" description="Disordered" evidence="1">
    <location>
        <begin position="548"/>
        <end position="833"/>
    </location>
</feature>
<feature type="compositionally biased region" description="Basic and acidic residues" evidence="1">
    <location>
        <begin position="562"/>
        <end position="573"/>
    </location>
</feature>
<dbReference type="InterPro" id="IPR042403">
    <property type="entry name" value="Spt21/Ams2"/>
</dbReference>
<dbReference type="Pfam" id="PF25823">
    <property type="entry name" value="Ams2-SPT21_N"/>
    <property type="match status" value="1"/>
</dbReference>
<dbReference type="Proteomes" id="UP001215280">
    <property type="component" value="Unassembled WGS sequence"/>
</dbReference>
<feature type="compositionally biased region" description="Basic and acidic residues" evidence="1">
    <location>
        <begin position="580"/>
        <end position="593"/>
    </location>
</feature>
<sequence length="956" mass="103965">MSDSGSLPLRILYSLNGSSQYILARSQGVVPVQFIPSEGNDTCSSRSTAQLLPRYASAALKTCLDTICRSSPEIIQDRSRDYSVYLLDPLETDCAPAQVNLSQSASHPSVTDAPETRVAVGLGLMSWGMADDATSATGTLKVSAAGQEMLEIIFSLRETLPMQKASLPEAVLSWGLPASSYKQKGKRPAAYPPPRRKPRIVPPKPPRPNPGAIAFEADKLLAVCNSYIGPERRPAGRPLKEWPAIRPDDDDDVVVVAHRPSTASSSHPDQPNDQPTQNPSPFLDFIAFLNAIGPDMERNKALGNVLGLVHGPDGTAVQPPPELVDAMTLFSELQRAPHFPHQSQSDPAPPSDNQHRRKISSTDDEIVVLNKENVNPTIFRRRAERERQDAKLLGSIEPPGTIPPSPQPEPTTLMPSNQPPTKKRTLSEFMEEQESRREQEKVQKRGQYYRQPELRHPLPKDGFMHHPVPETTTPAITAVSTNNRNDSPKAKSSRTRSRRTISWTSYPGPNVVKEAAVPPPIPTASASSPVRPPRKKYIIPEWARTGTATQPRLSDTVMQRVQLKEQEEAERRKEARRKKDKEEKERLLRDGMRCKPGRGPSAAASEGPSPGTAPGVKVPPPLPAPVAANGEFPVFNSSVAPPSSPSRVASSNNHPPCTPPRKRRANTIATPGGSNSLFTPASGSWETSGVLNSGRRSMSPSSRKASTQDEPPTQPGKEPESEDEDLLGQELDSAFDELDFPPSSAPVASSDIERDVEMPKSSLEYDSDDSDDADGPPKQHWVGLPPSSPPPPSSPFLNGSSPMDDDDVDELPLTTTDADVGSELEPLNSPDTGVTSYSVEELGKLLNIDDLSNFFPSPPVENIDAASLFDQLTNNLELSCDESSQTMKDWGLDMNLDANPDFDFTEFWESVKPLVEGTSHLDTNPDFGQSNTDEPVAIDNARLADDVHALFSGCLV</sequence>
<feature type="compositionally biased region" description="Pro residues" evidence="1">
    <location>
        <begin position="400"/>
        <end position="409"/>
    </location>
</feature>
<evidence type="ECO:0000313" key="4">
    <source>
        <dbReference type="Proteomes" id="UP001215280"/>
    </source>
</evidence>
<proteinExistence type="predicted"/>
<feature type="region of interest" description="Disordered" evidence="1">
    <location>
        <begin position="181"/>
        <end position="209"/>
    </location>
</feature>
<name>A0AAD7HXK2_9AGAR</name>
<protein>
    <recommendedName>
        <fullName evidence="2">Ams2/SPT21 N-terminal domain-containing protein</fullName>
    </recommendedName>
</protein>
<accession>A0AAD7HXK2</accession>
<evidence type="ECO:0000256" key="1">
    <source>
        <dbReference type="SAM" id="MobiDB-lite"/>
    </source>
</evidence>
<dbReference type="PANTHER" id="PTHR39147:SF1">
    <property type="entry name" value="PROTEIN SPT21"/>
    <property type="match status" value="1"/>
</dbReference>
<feature type="compositionally biased region" description="Polar residues" evidence="1">
    <location>
        <begin position="667"/>
        <end position="711"/>
    </location>
</feature>
<feature type="compositionally biased region" description="Acidic residues" evidence="1">
    <location>
        <begin position="765"/>
        <end position="774"/>
    </location>
</feature>
<gene>
    <name evidence="3" type="ORF">DFH07DRAFT_183597</name>
</gene>
<feature type="region of interest" description="Disordered" evidence="1">
    <location>
        <begin position="338"/>
        <end position="364"/>
    </location>
</feature>
<feature type="compositionally biased region" description="Pro residues" evidence="1">
    <location>
        <begin position="200"/>
        <end position="209"/>
    </location>
</feature>
<evidence type="ECO:0000259" key="2">
    <source>
        <dbReference type="Pfam" id="PF25823"/>
    </source>
</evidence>
<feature type="region of interest" description="Disordered" evidence="1">
    <location>
        <begin position="260"/>
        <end position="281"/>
    </location>
</feature>
<evidence type="ECO:0000313" key="3">
    <source>
        <dbReference type="EMBL" id="KAJ7729546.1"/>
    </source>
</evidence>
<dbReference type="EMBL" id="JARJLG010000197">
    <property type="protein sequence ID" value="KAJ7729546.1"/>
    <property type="molecule type" value="Genomic_DNA"/>
</dbReference>
<dbReference type="InterPro" id="IPR057725">
    <property type="entry name" value="Ams2-SPT21_N"/>
</dbReference>